<dbReference type="SUPFAM" id="SSF103473">
    <property type="entry name" value="MFS general substrate transporter"/>
    <property type="match status" value="1"/>
</dbReference>
<evidence type="ECO:0000256" key="2">
    <source>
        <dbReference type="SAM" id="MobiDB-lite"/>
    </source>
</evidence>
<gene>
    <name evidence="4" type="ORF">TWF788_007077</name>
</gene>
<dbReference type="GO" id="GO:0022857">
    <property type="term" value="F:transmembrane transporter activity"/>
    <property type="evidence" value="ECO:0007669"/>
    <property type="project" value="InterPro"/>
</dbReference>
<dbReference type="Proteomes" id="UP000479691">
    <property type="component" value="Unassembled WGS sequence"/>
</dbReference>
<evidence type="ECO:0000256" key="1">
    <source>
        <dbReference type="ARBA" id="ARBA00004141"/>
    </source>
</evidence>
<dbReference type="InterPro" id="IPR011701">
    <property type="entry name" value="MFS"/>
</dbReference>
<comment type="caution">
    <text evidence="4">The sequence shown here is derived from an EMBL/GenBank/DDBJ whole genome shotgun (WGS) entry which is preliminary data.</text>
</comment>
<keyword evidence="3" id="KW-0812">Transmembrane</keyword>
<name>A0A7C8PTR4_ORBOL</name>
<protein>
    <recommendedName>
        <fullName evidence="6">Major facilitator superfamily (MFS) profile domain-containing protein</fullName>
    </recommendedName>
</protein>
<feature type="transmembrane region" description="Helical" evidence="3">
    <location>
        <begin position="6"/>
        <end position="30"/>
    </location>
</feature>
<dbReference type="GO" id="GO:0000329">
    <property type="term" value="C:fungal-type vacuole membrane"/>
    <property type="evidence" value="ECO:0007669"/>
    <property type="project" value="TreeGrafter"/>
</dbReference>
<proteinExistence type="predicted"/>
<dbReference type="AlphaFoldDB" id="A0A7C8PTR4"/>
<dbReference type="Pfam" id="PF07690">
    <property type="entry name" value="MFS_1"/>
    <property type="match status" value="1"/>
</dbReference>
<feature type="compositionally biased region" description="Acidic residues" evidence="2">
    <location>
        <begin position="138"/>
        <end position="148"/>
    </location>
</feature>
<dbReference type="Gene3D" id="1.20.1250.20">
    <property type="entry name" value="MFS general substrate transporter like domains"/>
    <property type="match status" value="1"/>
</dbReference>
<feature type="region of interest" description="Disordered" evidence="2">
    <location>
        <begin position="117"/>
        <end position="154"/>
    </location>
</feature>
<organism evidence="4 5">
    <name type="scientific">Orbilia oligospora</name>
    <name type="common">Nematode-trapping fungus</name>
    <name type="synonym">Arthrobotrys oligospora</name>
    <dbReference type="NCBI Taxonomy" id="2813651"/>
    <lineage>
        <taxon>Eukaryota</taxon>
        <taxon>Fungi</taxon>
        <taxon>Dikarya</taxon>
        <taxon>Ascomycota</taxon>
        <taxon>Pezizomycotina</taxon>
        <taxon>Orbiliomycetes</taxon>
        <taxon>Orbiliales</taxon>
        <taxon>Orbiliaceae</taxon>
        <taxon>Orbilia</taxon>
    </lineage>
</organism>
<evidence type="ECO:0008006" key="6">
    <source>
        <dbReference type="Google" id="ProtNLM"/>
    </source>
</evidence>
<accession>A0A7C8PTR4</accession>
<sequence>MVFTHLPSAICLCLIPAFPSIYPAVFFLIVRSLLGSMDQAPRSAFLSAVMKPSERTAVMGIVTVTKTLSQSAGPFVTGIMGGTGLFWVSFVISGGLKAGYDLSLLVMFTALHNVGRSEERGREAEQEGQNSSLWRSQDDDEGEDEDDSQILQNP</sequence>
<dbReference type="PANTHER" id="PTHR23520">
    <property type="entry name" value="TRANSPORTER, PUTATIVE (AFU_ORTHOLOGUE AFUA_3G04000)-RELATED"/>
    <property type="match status" value="1"/>
</dbReference>
<keyword evidence="3" id="KW-1133">Transmembrane helix</keyword>
<keyword evidence="3" id="KW-0472">Membrane</keyword>
<reference evidence="4 5" key="1">
    <citation type="submission" date="2019-06" db="EMBL/GenBank/DDBJ databases">
        <authorList>
            <person name="Palmer J.M."/>
        </authorList>
    </citation>
    <scope>NUCLEOTIDE SEQUENCE [LARGE SCALE GENOMIC DNA]</scope>
    <source>
        <strain evidence="4 5">TWF788</strain>
    </source>
</reference>
<dbReference type="PANTHER" id="PTHR23520:SF5">
    <property type="entry name" value="TRANSPORTER, PUTATIVE (AFU_ORTHOLOGUE AFUA_3G04000)-RELATED"/>
    <property type="match status" value="1"/>
</dbReference>
<evidence type="ECO:0000313" key="5">
    <source>
        <dbReference type="Proteomes" id="UP000479691"/>
    </source>
</evidence>
<comment type="subcellular location">
    <subcellularLocation>
        <location evidence="1">Membrane</location>
        <topology evidence="1">Multi-pass membrane protein</topology>
    </subcellularLocation>
</comment>
<dbReference type="InterPro" id="IPR036259">
    <property type="entry name" value="MFS_trans_sf"/>
</dbReference>
<dbReference type="EMBL" id="JAABOE010000038">
    <property type="protein sequence ID" value="KAF3179274.1"/>
    <property type="molecule type" value="Genomic_DNA"/>
</dbReference>
<evidence type="ECO:0000313" key="4">
    <source>
        <dbReference type="EMBL" id="KAF3179274.1"/>
    </source>
</evidence>
<evidence type="ECO:0000256" key="3">
    <source>
        <dbReference type="SAM" id="Phobius"/>
    </source>
</evidence>